<evidence type="ECO:0000256" key="5">
    <source>
        <dbReference type="ARBA" id="ARBA00023315"/>
    </source>
</evidence>
<keyword evidence="4 8" id="KW-0808">Transferase</keyword>
<protein>
    <recommendedName>
        <fullName evidence="3">diacylglycerol O-acyltransferase</fullName>
        <ecNumber evidence="3">2.3.1.20</ecNumber>
    </recommendedName>
</protein>
<name>A0A1J3E527_NOCCA</name>
<keyword evidence="5 8" id="KW-0012">Acyltransferase</keyword>
<comment type="pathway">
    <text evidence="2">Lipid metabolism.</text>
</comment>
<evidence type="ECO:0000256" key="1">
    <source>
        <dbReference type="ARBA" id="ARBA00004771"/>
    </source>
</evidence>
<comment type="pathway">
    <text evidence="1">Glycerolipid metabolism; triacylglycerol biosynthesis.</text>
</comment>
<feature type="domain" description="O-acyltransferase WSD1-like N-terminal" evidence="7">
    <location>
        <begin position="11"/>
        <end position="173"/>
    </location>
</feature>
<dbReference type="EC" id="2.3.1.20" evidence="3"/>
<dbReference type="GO" id="GO:0019432">
    <property type="term" value="P:triglyceride biosynthetic process"/>
    <property type="evidence" value="ECO:0007669"/>
    <property type="project" value="UniProtKB-UniPathway"/>
</dbReference>
<dbReference type="SUPFAM" id="SSF52777">
    <property type="entry name" value="CoA-dependent acyltransferases"/>
    <property type="match status" value="1"/>
</dbReference>
<reference evidence="8" key="1">
    <citation type="submission" date="2016-07" db="EMBL/GenBank/DDBJ databases">
        <title>De novo transcriptome assembly of four accessions of the metal hyperaccumulator plant Noccaea caerulescens.</title>
        <authorList>
            <person name="Blande D."/>
            <person name="Halimaa P."/>
            <person name="Tervahauta A.I."/>
            <person name="Aarts M.G."/>
            <person name="Karenlampi S.O."/>
        </authorList>
    </citation>
    <scope>NUCLEOTIDE SEQUENCE</scope>
</reference>
<dbReference type="Pfam" id="PF03007">
    <property type="entry name" value="WS_DGAT_cat"/>
    <property type="match status" value="1"/>
</dbReference>
<dbReference type="InterPro" id="IPR045034">
    <property type="entry name" value="O-acyltransferase_WSD1-like"/>
</dbReference>
<organism evidence="8">
    <name type="scientific">Noccaea caerulescens</name>
    <name type="common">Alpine penny-cress</name>
    <name type="synonym">Thlaspi caerulescens</name>
    <dbReference type="NCBI Taxonomy" id="107243"/>
    <lineage>
        <taxon>Eukaryota</taxon>
        <taxon>Viridiplantae</taxon>
        <taxon>Streptophyta</taxon>
        <taxon>Embryophyta</taxon>
        <taxon>Tracheophyta</taxon>
        <taxon>Spermatophyta</taxon>
        <taxon>Magnoliopsida</taxon>
        <taxon>eudicotyledons</taxon>
        <taxon>Gunneridae</taxon>
        <taxon>Pentapetalae</taxon>
        <taxon>rosids</taxon>
        <taxon>malvids</taxon>
        <taxon>Brassicales</taxon>
        <taxon>Brassicaceae</taxon>
        <taxon>Coluteocarpeae</taxon>
        <taxon>Noccaea</taxon>
    </lineage>
</organism>
<gene>
    <name evidence="8" type="ORF">GA_TR16872_c0_g1_i1_g.54144</name>
</gene>
<comment type="catalytic activity">
    <reaction evidence="6">
        <text>an acyl-CoA + a 1,2-diacyl-sn-glycerol = a triacyl-sn-glycerol + CoA</text>
        <dbReference type="Rhea" id="RHEA:10868"/>
        <dbReference type="ChEBI" id="CHEBI:17815"/>
        <dbReference type="ChEBI" id="CHEBI:57287"/>
        <dbReference type="ChEBI" id="CHEBI:58342"/>
        <dbReference type="ChEBI" id="CHEBI:64615"/>
        <dbReference type="EC" id="2.3.1.20"/>
    </reaction>
</comment>
<sequence length="261" mass="29128">MNKDGEGFIDDYVSRLTMIPLDRSRPLWDIHILNVKTSDAEAVVVVRCHHSLGDGMSLMSLLVASTRKTSDPEAFPTIPVIKRREDFLSHNLRNKGRLLRLIFTIYYGVKLIWNTIVDLVQFSATVLFLKDTKTPLEGSGGIQNNRKRLYHRTVSLDDIRLIKDALNMTINDVLLGVTQCALSRYLNGRYANTEVESEASTSNSNNLPGGIQLQAVVAVNLRQEIGIQPVESDFPAIRDSAGAKLGKPMLRSQASFRSQMS</sequence>
<accession>A0A1J3E527</accession>
<evidence type="ECO:0000256" key="2">
    <source>
        <dbReference type="ARBA" id="ARBA00005189"/>
    </source>
</evidence>
<dbReference type="PANTHER" id="PTHR31650">
    <property type="entry name" value="O-ACYLTRANSFERASE (WSD1-LIKE) FAMILY PROTEIN"/>
    <property type="match status" value="1"/>
</dbReference>
<dbReference type="GO" id="GO:0004144">
    <property type="term" value="F:diacylglycerol O-acyltransferase activity"/>
    <property type="evidence" value="ECO:0007669"/>
    <property type="project" value="UniProtKB-EC"/>
</dbReference>
<dbReference type="PANTHER" id="PTHR31650:SF44">
    <property type="entry name" value="WAX ESTER SYNTHASE_DIACYLGLYCEROL ACYLTRANSFERASE 10-RELATED"/>
    <property type="match status" value="1"/>
</dbReference>
<evidence type="ECO:0000259" key="7">
    <source>
        <dbReference type="Pfam" id="PF03007"/>
    </source>
</evidence>
<dbReference type="EMBL" id="GEVI01007032">
    <property type="protein sequence ID" value="JAU25288.1"/>
    <property type="molecule type" value="Transcribed_RNA"/>
</dbReference>
<proteinExistence type="predicted"/>
<dbReference type="UniPathway" id="UPA00282"/>
<evidence type="ECO:0000256" key="4">
    <source>
        <dbReference type="ARBA" id="ARBA00022679"/>
    </source>
</evidence>
<dbReference type="InterPro" id="IPR004255">
    <property type="entry name" value="O-acyltransferase_WSD1_N"/>
</dbReference>
<evidence type="ECO:0000256" key="6">
    <source>
        <dbReference type="ARBA" id="ARBA00048109"/>
    </source>
</evidence>
<dbReference type="GO" id="GO:0005886">
    <property type="term" value="C:plasma membrane"/>
    <property type="evidence" value="ECO:0007669"/>
    <property type="project" value="TreeGrafter"/>
</dbReference>
<evidence type="ECO:0000313" key="8">
    <source>
        <dbReference type="EMBL" id="JAU25288.1"/>
    </source>
</evidence>
<evidence type="ECO:0000256" key="3">
    <source>
        <dbReference type="ARBA" id="ARBA00013244"/>
    </source>
</evidence>
<dbReference type="AlphaFoldDB" id="A0A1J3E527"/>